<dbReference type="EMBL" id="VIJZ01000003">
    <property type="protein sequence ID" value="TQR99702.1"/>
    <property type="molecule type" value="Genomic_DNA"/>
</dbReference>
<proteinExistence type="predicted"/>
<keyword evidence="1" id="KW-0732">Signal</keyword>
<evidence type="ECO:0000256" key="1">
    <source>
        <dbReference type="SAM" id="SignalP"/>
    </source>
</evidence>
<comment type="caution">
    <text evidence="2">The sequence shown here is derived from an EMBL/GenBank/DDBJ whole genome shotgun (WGS) entry which is preliminary data.</text>
</comment>
<evidence type="ECO:0000313" key="3">
    <source>
        <dbReference type="Proteomes" id="UP000319219"/>
    </source>
</evidence>
<keyword evidence="3" id="KW-1185">Reference proteome</keyword>
<dbReference type="RefSeq" id="WP_142612662.1">
    <property type="nucleotide sequence ID" value="NZ_VIJZ01000003.1"/>
</dbReference>
<protein>
    <submittedName>
        <fullName evidence="2">Uncharacterized protein</fullName>
    </submittedName>
</protein>
<accession>A0ABY3B6P4</accession>
<organism evidence="2 3">
    <name type="scientific">Paenibacillus ottowii</name>
    <dbReference type="NCBI Taxonomy" id="2315729"/>
    <lineage>
        <taxon>Bacteria</taxon>
        <taxon>Bacillati</taxon>
        <taxon>Bacillota</taxon>
        <taxon>Bacilli</taxon>
        <taxon>Bacillales</taxon>
        <taxon>Paenibacillaceae</taxon>
        <taxon>Paenibacillus</taxon>
    </lineage>
</organism>
<sequence length="168" mass="18721">MNRALKKVLVATLLGSVLIPSAAFAESDYEKQLDQQYGPENGYSTFYNAPLHDEKTLQSVQPSSTGFKWSANYEVTTHYQIPRNIPVSNGESIQVISTSSRNTGSNSTYDLGMEYYDSWAGGWYGSNSMTKTADVGSTSYLHWEHMDGKDYRVRVKGNVKGSMTVNVY</sequence>
<reference evidence="2 3" key="1">
    <citation type="submission" date="2019-07" db="EMBL/GenBank/DDBJ databases">
        <title>Paenibacillus ottowii sp. nov. isolated from a fermentation system processing bovine manure.</title>
        <authorList>
            <person name="Velazquez L.F."/>
            <person name="Rajbanshi S."/>
            <person name="Guan S."/>
            <person name="Hinchee M."/>
            <person name="Welsh A."/>
        </authorList>
    </citation>
    <scope>NUCLEOTIDE SEQUENCE [LARGE SCALE GENOMIC DNA]</scope>
    <source>
        <strain evidence="2 3">MS2379</strain>
    </source>
</reference>
<gene>
    <name evidence="2" type="ORF">FKV70_09380</name>
</gene>
<evidence type="ECO:0000313" key="2">
    <source>
        <dbReference type="EMBL" id="TQR99702.1"/>
    </source>
</evidence>
<name>A0ABY3B6P4_9BACL</name>
<feature type="signal peptide" evidence="1">
    <location>
        <begin position="1"/>
        <end position="25"/>
    </location>
</feature>
<dbReference type="Proteomes" id="UP000319219">
    <property type="component" value="Unassembled WGS sequence"/>
</dbReference>
<feature type="chain" id="PRO_5046681877" evidence="1">
    <location>
        <begin position="26"/>
        <end position="168"/>
    </location>
</feature>